<reference evidence="3 4" key="1">
    <citation type="submission" date="2017-09" db="EMBL/GenBank/DDBJ databases">
        <title>Large-scale bioinformatics analysis of Bacillus genomes uncovers conserved roles of natural products in bacterial physiology.</title>
        <authorList>
            <consortium name="Agbiome Team Llc"/>
            <person name="Bleich R.M."/>
            <person name="Grubbs K.J."/>
            <person name="Santa Maria K.C."/>
            <person name="Allen S.E."/>
            <person name="Farag S."/>
            <person name="Shank E.A."/>
            <person name="Bowers A."/>
        </authorList>
    </citation>
    <scope>NUCLEOTIDE SEQUENCE [LARGE SCALE GENOMIC DNA]</scope>
    <source>
        <strain evidence="3 4">AFS067272</strain>
    </source>
</reference>
<gene>
    <name evidence="3" type="ORF">COK38_07315</name>
</gene>
<dbReference type="Pfam" id="PF00293">
    <property type="entry name" value="NUDIX"/>
    <property type="match status" value="1"/>
</dbReference>
<dbReference type="GO" id="GO:0016787">
    <property type="term" value="F:hydrolase activity"/>
    <property type="evidence" value="ECO:0007669"/>
    <property type="project" value="UniProtKB-KW"/>
</dbReference>
<dbReference type="InterPro" id="IPR020084">
    <property type="entry name" value="NUDIX_hydrolase_CS"/>
</dbReference>
<dbReference type="PANTHER" id="PTHR43736:SF2">
    <property type="entry name" value="MUTT_NUDIX FAMILY PROTEIN"/>
    <property type="match status" value="1"/>
</dbReference>
<dbReference type="Gene3D" id="3.90.79.10">
    <property type="entry name" value="Nucleoside Triphosphate Pyrophosphohydrolase"/>
    <property type="match status" value="1"/>
</dbReference>
<dbReference type="RefSeq" id="WP_098523299.1">
    <property type="nucleotide sequence ID" value="NZ_NUYJ01000075.1"/>
</dbReference>
<dbReference type="SUPFAM" id="SSF55811">
    <property type="entry name" value="Nudix"/>
    <property type="match status" value="1"/>
</dbReference>
<proteinExistence type="predicted"/>
<dbReference type="AlphaFoldDB" id="A0AA44TFJ3"/>
<protein>
    <submittedName>
        <fullName evidence="3">DNA mismatch repair protein MutT</fullName>
    </submittedName>
</protein>
<dbReference type="PANTHER" id="PTHR43736">
    <property type="entry name" value="ADP-RIBOSE PYROPHOSPHATASE"/>
    <property type="match status" value="1"/>
</dbReference>
<dbReference type="PROSITE" id="PS00893">
    <property type="entry name" value="NUDIX_BOX"/>
    <property type="match status" value="1"/>
</dbReference>
<evidence type="ECO:0000256" key="1">
    <source>
        <dbReference type="ARBA" id="ARBA00022801"/>
    </source>
</evidence>
<comment type="caution">
    <text evidence="3">The sequence shown here is derived from an EMBL/GenBank/DDBJ whole genome shotgun (WGS) entry which is preliminary data.</text>
</comment>
<dbReference type="PROSITE" id="PS51462">
    <property type="entry name" value="NUDIX"/>
    <property type="match status" value="1"/>
</dbReference>
<evidence type="ECO:0000313" key="3">
    <source>
        <dbReference type="EMBL" id="PFS03818.1"/>
    </source>
</evidence>
<dbReference type="InterPro" id="IPR000086">
    <property type="entry name" value="NUDIX_hydrolase_dom"/>
</dbReference>
<dbReference type="InterPro" id="IPR015797">
    <property type="entry name" value="NUDIX_hydrolase-like_dom_sf"/>
</dbReference>
<keyword evidence="1" id="KW-0378">Hydrolase</keyword>
<feature type="domain" description="Nudix hydrolase" evidence="2">
    <location>
        <begin position="4"/>
        <end position="134"/>
    </location>
</feature>
<dbReference type="Proteomes" id="UP000226357">
    <property type="component" value="Unassembled WGS sequence"/>
</dbReference>
<name>A0AA44TFJ3_BACCE</name>
<organism evidence="3 4">
    <name type="scientific">Bacillus cereus</name>
    <dbReference type="NCBI Taxonomy" id="1396"/>
    <lineage>
        <taxon>Bacteria</taxon>
        <taxon>Bacillati</taxon>
        <taxon>Bacillota</taxon>
        <taxon>Bacilli</taxon>
        <taxon>Bacillales</taxon>
        <taxon>Bacillaceae</taxon>
        <taxon>Bacillus</taxon>
        <taxon>Bacillus cereus group</taxon>
    </lineage>
</organism>
<sequence>MNRPLLRAEAIIVNEENNKVLVQCDDKETFYRFPGGSIEFGESACEAIVRELREEYNLQVRVVELAIVNEHIFEIEGKSHHHCTLFHWCKPITFVHEVLFHQEHENIILIWKSVQELKDKAIYPEGVISLFEQQGHASHSLVRKIYS</sequence>
<dbReference type="EMBL" id="NVBO01000052">
    <property type="protein sequence ID" value="PFS03818.1"/>
    <property type="molecule type" value="Genomic_DNA"/>
</dbReference>
<evidence type="ECO:0000313" key="4">
    <source>
        <dbReference type="Proteomes" id="UP000226357"/>
    </source>
</evidence>
<accession>A0AA44TFJ3</accession>
<evidence type="ECO:0000259" key="2">
    <source>
        <dbReference type="PROSITE" id="PS51462"/>
    </source>
</evidence>